<proteinExistence type="predicted"/>
<sequence length="142" mass="15073">MQVVRSNFAVLALASALIGCGGGPKTAQISGRVLFKDGTPPKGGVCAIQFLPAADTTAEIRKAASGDIREDGSFEVYTRKPGDGIFVGKYDVTFAVWESPMSSKSLIDAKYTSPTTTPYHVTIDQDADDLAFEVEPAAKVKR</sequence>
<dbReference type="AlphaFoldDB" id="A0A517TXS0"/>
<evidence type="ECO:0000313" key="2">
    <source>
        <dbReference type="Proteomes" id="UP000317909"/>
    </source>
</evidence>
<accession>A0A517TXS0</accession>
<protein>
    <recommendedName>
        <fullName evidence="3">Carboxypeptidase regulatory-like domain-containing protein</fullName>
    </recommendedName>
</protein>
<organism evidence="1 2">
    <name type="scientific">Lacipirellula limnantheis</name>
    <dbReference type="NCBI Taxonomy" id="2528024"/>
    <lineage>
        <taxon>Bacteria</taxon>
        <taxon>Pseudomonadati</taxon>
        <taxon>Planctomycetota</taxon>
        <taxon>Planctomycetia</taxon>
        <taxon>Pirellulales</taxon>
        <taxon>Lacipirellulaceae</taxon>
        <taxon>Lacipirellula</taxon>
    </lineage>
</organism>
<evidence type="ECO:0000313" key="1">
    <source>
        <dbReference type="EMBL" id="QDT73172.1"/>
    </source>
</evidence>
<dbReference type="Proteomes" id="UP000317909">
    <property type="component" value="Chromosome"/>
</dbReference>
<dbReference type="PROSITE" id="PS51257">
    <property type="entry name" value="PROKAR_LIPOPROTEIN"/>
    <property type="match status" value="1"/>
</dbReference>
<evidence type="ECO:0008006" key="3">
    <source>
        <dbReference type="Google" id="ProtNLM"/>
    </source>
</evidence>
<name>A0A517TXS0_9BACT</name>
<dbReference type="KEGG" id="llh:I41_23610"/>
<keyword evidence="2" id="KW-1185">Reference proteome</keyword>
<reference evidence="1 2" key="1">
    <citation type="submission" date="2019-02" db="EMBL/GenBank/DDBJ databases">
        <title>Deep-cultivation of Planctomycetes and their phenomic and genomic characterization uncovers novel biology.</title>
        <authorList>
            <person name="Wiegand S."/>
            <person name="Jogler M."/>
            <person name="Boedeker C."/>
            <person name="Pinto D."/>
            <person name="Vollmers J."/>
            <person name="Rivas-Marin E."/>
            <person name="Kohn T."/>
            <person name="Peeters S.H."/>
            <person name="Heuer A."/>
            <person name="Rast P."/>
            <person name="Oberbeckmann S."/>
            <person name="Bunk B."/>
            <person name="Jeske O."/>
            <person name="Meyerdierks A."/>
            <person name="Storesund J.E."/>
            <person name="Kallscheuer N."/>
            <person name="Luecker S."/>
            <person name="Lage O.M."/>
            <person name="Pohl T."/>
            <person name="Merkel B.J."/>
            <person name="Hornburger P."/>
            <person name="Mueller R.-W."/>
            <person name="Bruemmer F."/>
            <person name="Labrenz M."/>
            <person name="Spormann A.M."/>
            <person name="Op den Camp H."/>
            <person name="Overmann J."/>
            <person name="Amann R."/>
            <person name="Jetten M.S.M."/>
            <person name="Mascher T."/>
            <person name="Medema M.H."/>
            <person name="Devos D.P."/>
            <person name="Kaster A.-K."/>
            <person name="Ovreas L."/>
            <person name="Rohde M."/>
            <person name="Galperin M.Y."/>
            <person name="Jogler C."/>
        </authorList>
    </citation>
    <scope>NUCLEOTIDE SEQUENCE [LARGE SCALE GENOMIC DNA]</scope>
    <source>
        <strain evidence="1 2">I41</strain>
    </source>
</reference>
<gene>
    <name evidence="1" type="ORF">I41_23610</name>
</gene>
<dbReference type="EMBL" id="CP036339">
    <property type="protein sequence ID" value="QDT73172.1"/>
    <property type="molecule type" value="Genomic_DNA"/>
</dbReference>